<proteinExistence type="predicted"/>
<accession>A0A5B9VZ64</accession>
<dbReference type="AlphaFoldDB" id="A0A5B9VZ64"/>
<dbReference type="Pfam" id="PF07811">
    <property type="entry name" value="TadE"/>
    <property type="match status" value="1"/>
</dbReference>
<dbReference type="Proteomes" id="UP000324233">
    <property type="component" value="Chromosome"/>
</dbReference>
<reference evidence="3 4" key="1">
    <citation type="submission" date="2019-08" db="EMBL/GenBank/DDBJ databases">
        <title>Deep-cultivation of Planctomycetes and their phenomic and genomic characterization uncovers novel biology.</title>
        <authorList>
            <person name="Wiegand S."/>
            <person name="Jogler M."/>
            <person name="Boedeker C."/>
            <person name="Pinto D."/>
            <person name="Vollmers J."/>
            <person name="Rivas-Marin E."/>
            <person name="Kohn T."/>
            <person name="Peeters S.H."/>
            <person name="Heuer A."/>
            <person name="Rast P."/>
            <person name="Oberbeckmann S."/>
            <person name="Bunk B."/>
            <person name="Jeske O."/>
            <person name="Meyerdierks A."/>
            <person name="Storesund J.E."/>
            <person name="Kallscheuer N."/>
            <person name="Luecker S."/>
            <person name="Lage O.M."/>
            <person name="Pohl T."/>
            <person name="Merkel B.J."/>
            <person name="Hornburger P."/>
            <person name="Mueller R.-W."/>
            <person name="Bruemmer F."/>
            <person name="Labrenz M."/>
            <person name="Spormann A.M."/>
            <person name="Op den Camp H."/>
            <person name="Overmann J."/>
            <person name="Amann R."/>
            <person name="Jetten M.S.M."/>
            <person name="Mascher T."/>
            <person name="Medema M.H."/>
            <person name="Devos D.P."/>
            <person name="Kaster A.-K."/>
            <person name="Ovreas L."/>
            <person name="Rohde M."/>
            <person name="Galperin M.Y."/>
            <person name="Jogler C."/>
        </authorList>
    </citation>
    <scope>NUCLEOTIDE SEQUENCE [LARGE SCALE GENOMIC DNA]</scope>
    <source>
        <strain evidence="3 4">OJF2</strain>
    </source>
</reference>
<protein>
    <submittedName>
        <fullName evidence="3">TadE-like protein</fullName>
    </submittedName>
</protein>
<evidence type="ECO:0000259" key="2">
    <source>
        <dbReference type="Pfam" id="PF07811"/>
    </source>
</evidence>
<keyword evidence="1" id="KW-0472">Membrane</keyword>
<evidence type="ECO:0000313" key="4">
    <source>
        <dbReference type="Proteomes" id="UP000324233"/>
    </source>
</evidence>
<dbReference type="InterPro" id="IPR012495">
    <property type="entry name" value="TadE-like_dom"/>
</dbReference>
<dbReference type="KEGG" id="agv:OJF2_14520"/>
<dbReference type="RefSeq" id="WP_148592519.1">
    <property type="nucleotide sequence ID" value="NZ_CP042997.1"/>
</dbReference>
<sequence length="155" mass="16519">MFPRSRTRPVSRRPRRGAAVLETALILNVLLLGILGVFEYGRIVMLRQLMENAAREGARLAVVGTASTPEVTTAQIQACVVSYMAGQSISNLSVSVYQANPATGANIGSWDQAPYGGAIAVKITATYRPIVPTTFGIVPNPLPMTIVSMMLSEAN</sequence>
<organism evidence="3 4">
    <name type="scientific">Aquisphaera giovannonii</name>
    <dbReference type="NCBI Taxonomy" id="406548"/>
    <lineage>
        <taxon>Bacteria</taxon>
        <taxon>Pseudomonadati</taxon>
        <taxon>Planctomycetota</taxon>
        <taxon>Planctomycetia</taxon>
        <taxon>Isosphaerales</taxon>
        <taxon>Isosphaeraceae</taxon>
        <taxon>Aquisphaera</taxon>
    </lineage>
</organism>
<dbReference type="OrthoDB" id="284953at2"/>
<evidence type="ECO:0000313" key="3">
    <source>
        <dbReference type="EMBL" id="QEH32960.1"/>
    </source>
</evidence>
<evidence type="ECO:0000256" key="1">
    <source>
        <dbReference type="SAM" id="Phobius"/>
    </source>
</evidence>
<keyword evidence="4" id="KW-1185">Reference proteome</keyword>
<feature type="domain" description="TadE-like" evidence="2">
    <location>
        <begin position="17"/>
        <end position="59"/>
    </location>
</feature>
<gene>
    <name evidence="3" type="ORF">OJF2_14520</name>
</gene>
<dbReference type="EMBL" id="CP042997">
    <property type="protein sequence ID" value="QEH32960.1"/>
    <property type="molecule type" value="Genomic_DNA"/>
</dbReference>
<keyword evidence="1" id="KW-0812">Transmembrane</keyword>
<keyword evidence="1" id="KW-1133">Transmembrane helix</keyword>
<name>A0A5B9VZ64_9BACT</name>
<feature type="transmembrane region" description="Helical" evidence="1">
    <location>
        <begin position="20"/>
        <end position="38"/>
    </location>
</feature>